<feature type="region of interest" description="Disordered" evidence="2">
    <location>
        <begin position="987"/>
        <end position="1010"/>
    </location>
</feature>
<feature type="region of interest" description="Disordered" evidence="2">
    <location>
        <begin position="370"/>
        <end position="390"/>
    </location>
</feature>
<feature type="region of interest" description="Disordered" evidence="2">
    <location>
        <begin position="585"/>
        <end position="612"/>
    </location>
</feature>
<feature type="compositionally biased region" description="Polar residues" evidence="2">
    <location>
        <begin position="454"/>
        <end position="467"/>
    </location>
</feature>
<dbReference type="EMBL" id="ML014127">
    <property type="protein sequence ID" value="RKP03196.1"/>
    <property type="molecule type" value="Genomic_DNA"/>
</dbReference>
<evidence type="ECO:0008006" key="5">
    <source>
        <dbReference type="Google" id="ProtNLM"/>
    </source>
</evidence>
<evidence type="ECO:0000313" key="3">
    <source>
        <dbReference type="EMBL" id="RKP03196.1"/>
    </source>
</evidence>
<feature type="region of interest" description="Disordered" evidence="2">
    <location>
        <begin position="124"/>
        <end position="221"/>
    </location>
</feature>
<feature type="compositionally biased region" description="Low complexity" evidence="2">
    <location>
        <begin position="76"/>
        <end position="96"/>
    </location>
</feature>
<dbReference type="OrthoDB" id="9946895at2759"/>
<organism evidence="3 4">
    <name type="scientific">Caulochytrium protostelioides</name>
    <dbReference type="NCBI Taxonomy" id="1555241"/>
    <lineage>
        <taxon>Eukaryota</taxon>
        <taxon>Fungi</taxon>
        <taxon>Fungi incertae sedis</taxon>
        <taxon>Chytridiomycota</taxon>
        <taxon>Chytridiomycota incertae sedis</taxon>
        <taxon>Chytridiomycetes</taxon>
        <taxon>Caulochytriales</taxon>
        <taxon>Caulochytriaceae</taxon>
        <taxon>Caulochytrium</taxon>
    </lineage>
</organism>
<feature type="region of interest" description="Disordered" evidence="2">
    <location>
        <begin position="923"/>
        <end position="946"/>
    </location>
</feature>
<feature type="coiled-coil region" evidence="1">
    <location>
        <begin position="845"/>
        <end position="872"/>
    </location>
</feature>
<reference evidence="4" key="1">
    <citation type="journal article" date="2018" name="Nat. Microbiol.">
        <title>Leveraging single-cell genomics to expand the fungal tree of life.</title>
        <authorList>
            <person name="Ahrendt S.R."/>
            <person name="Quandt C.A."/>
            <person name="Ciobanu D."/>
            <person name="Clum A."/>
            <person name="Salamov A."/>
            <person name="Andreopoulos B."/>
            <person name="Cheng J.F."/>
            <person name="Woyke T."/>
            <person name="Pelin A."/>
            <person name="Henrissat B."/>
            <person name="Reynolds N.K."/>
            <person name="Benny G.L."/>
            <person name="Smith M.E."/>
            <person name="James T.Y."/>
            <person name="Grigoriev I.V."/>
        </authorList>
    </citation>
    <scope>NUCLEOTIDE SEQUENCE [LARGE SCALE GENOMIC DNA]</scope>
    <source>
        <strain evidence="4">ATCC 52028</strain>
    </source>
</reference>
<feature type="compositionally biased region" description="Low complexity" evidence="2">
    <location>
        <begin position="923"/>
        <end position="941"/>
    </location>
</feature>
<evidence type="ECO:0000313" key="4">
    <source>
        <dbReference type="Proteomes" id="UP000274922"/>
    </source>
</evidence>
<proteinExistence type="predicted"/>
<feature type="compositionally biased region" description="Low complexity" evidence="2">
    <location>
        <begin position="585"/>
        <end position="599"/>
    </location>
</feature>
<dbReference type="Proteomes" id="UP000274922">
    <property type="component" value="Unassembled WGS sequence"/>
</dbReference>
<feature type="region of interest" description="Disordered" evidence="2">
    <location>
        <begin position="532"/>
        <end position="559"/>
    </location>
</feature>
<evidence type="ECO:0000256" key="1">
    <source>
        <dbReference type="SAM" id="Coils"/>
    </source>
</evidence>
<dbReference type="AlphaFoldDB" id="A0A4P9XCM5"/>
<feature type="region of interest" description="Disordered" evidence="2">
    <location>
        <begin position="66"/>
        <end position="104"/>
    </location>
</feature>
<feature type="region of interest" description="Disordered" evidence="2">
    <location>
        <begin position="442"/>
        <end position="467"/>
    </location>
</feature>
<feature type="compositionally biased region" description="Low complexity" evidence="2">
    <location>
        <begin position="148"/>
        <end position="161"/>
    </location>
</feature>
<keyword evidence="4" id="KW-1185">Reference proteome</keyword>
<sequence>MGSDRDNLRREESRCRPRASIPTTCAACHAAQLGRYDRHLLPSRQSYAAFLPFFCRRLHAMSASRLPAPAPPSGIPRLASQSRLLPSPSPAAAATDTPRRPPRDAAFALPLSVLASLPVDPDAARRSTAVSPSAATPSPPPSARSSRRSSASLPPRRTLPPGGAPPTKPYGLPAMPALGGRDAPPAAPRRPREPVAAASAARAARRADRAVTERPSVARGAAAGGAAMAGAAASGPPTRSQALVALVDEVDQLRRAAAGEAASAAAADAATSRAATAEARLWTMDGAASLLSITQSTLASAALRERQEDKDVYTRLMQAVLSGHDEAIRTELHRYHHNGDDDGHDGDHHDAMSRVADAVGDTVDARDAAAPAEKLLKRPSRAARSQEPLPQDLAAQLKRIQDLDHIYEKKNALHVSLSTSASEVVSIASSVSGSAEYASQEMLSAAGSEDGGSRPQSRAGSVTSQASLTSLNSASGYRRRFARARGMVAAAAAAAHAAAPSHPPAPFDAPTSQQDSDLQSVTSFKTRTFLTEPKFKRGAGPTPRQLGQQRPARSVAGSHAGSALAIEASSGSGWPPWVRQGGAAAAAVASSHRPPASHSTGRSQTEYEPGNFMQRNKVLGKDARYYDAMTVLEQQRVKALMGDDETGADGEGALAASAFEGSPEKLLDDLAKAAAQTKKKVQAQRAAAAAASDAAAEQDLAALPDDAFLPTSESISALTEIEDQLAQYIPATSRSVPPELFHWSSISTLPTAALAHDGGIDGGDDNAARLPLPPPSGAATPGAAPRMVETGPPSPSIRASRVSVAASTVTAATATAKTGSSSAHPAPARRDVKDVLYLHVEEAPLSQELASLAAVEERLAAAEAAREAAVVEVMERGLPSETLQALLDTCRAREEAWSVAASRQLQDGDDVSEMQDAASVAMEATPETAQEAASTSASAVAPSKSEGRLAASKRFGSVRHVSLDELAQLRSQLMLAYTASTAASETGSVYQSDIAASPPRPPLPLSLAAE</sequence>
<evidence type="ECO:0000256" key="2">
    <source>
        <dbReference type="SAM" id="MobiDB-lite"/>
    </source>
</evidence>
<feature type="region of interest" description="Disordered" evidence="2">
    <location>
        <begin position="757"/>
        <end position="800"/>
    </location>
</feature>
<name>A0A4P9XCM5_9FUNG</name>
<accession>A0A4P9XCM5</accession>
<feature type="region of interest" description="Disordered" evidence="2">
    <location>
        <begin position="499"/>
        <end position="519"/>
    </location>
</feature>
<gene>
    <name evidence="3" type="ORF">CXG81DRAFT_17255</name>
</gene>
<protein>
    <recommendedName>
        <fullName evidence="5">Fibrous sheath-interacting protein 1</fullName>
    </recommendedName>
</protein>
<keyword evidence="1" id="KW-0175">Coiled coil</keyword>
<feature type="compositionally biased region" description="Low complexity" evidence="2">
    <location>
        <begin position="126"/>
        <end position="136"/>
    </location>
</feature>